<gene>
    <name evidence="1" type="ORF">H8E80_08225</name>
</gene>
<dbReference type="AlphaFoldDB" id="A0A8J6N7W0"/>
<name>A0A8J6N7W0_9BACT</name>
<sequence length="51" mass="6193">MDKERPSLDFISSLFEKKQETRIIKYIFDELSEDTIIEKLIKRNKTEEDND</sequence>
<comment type="caution">
    <text evidence="1">The sequence shown here is derived from an EMBL/GenBank/DDBJ whole genome shotgun (WGS) entry which is preliminary data.</text>
</comment>
<proteinExistence type="predicted"/>
<organism evidence="1 2">
    <name type="scientific">Candidatus Desulfaltia bathyphila</name>
    <dbReference type="NCBI Taxonomy" id="2841697"/>
    <lineage>
        <taxon>Bacteria</taxon>
        <taxon>Pseudomonadati</taxon>
        <taxon>Thermodesulfobacteriota</taxon>
        <taxon>Desulfobacteria</taxon>
        <taxon>Desulfobacterales</taxon>
        <taxon>Desulfobacterales incertae sedis</taxon>
        <taxon>Candidatus Desulfaltia</taxon>
    </lineage>
</organism>
<evidence type="ECO:0000313" key="1">
    <source>
        <dbReference type="EMBL" id="MBC8200013.1"/>
    </source>
</evidence>
<accession>A0A8J6N7W0</accession>
<reference evidence="1 2" key="1">
    <citation type="submission" date="2020-08" db="EMBL/GenBank/DDBJ databases">
        <title>Bridging the membrane lipid divide: bacteria of the FCB group superphylum have the potential to synthesize archaeal ether lipids.</title>
        <authorList>
            <person name="Villanueva L."/>
            <person name="Von Meijenfeldt F.A.B."/>
            <person name="Westbye A.B."/>
            <person name="Yadav S."/>
            <person name="Hopmans E.C."/>
            <person name="Dutilh B.E."/>
            <person name="Sinninghe Damste J.S."/>
        </authorList>
    </citation>
    <scope>NUCLEOTIDE SEQUENCE [LARGE SCALE GENOMIC DNA]</scope>
    <source>
        <strain evidence="1">NIOZ-UU82</strain>
    </source>
</reference>
<protein>
    <submittedName>
        <fullName evidence="1">Uncharacterized protein</fullName>
    </submittedName>
</protein>
<dbReference type="Proteomes" id="UP000603545">
    <property type="component" value="Unassembled WGS sequence"/>
</dbReference>
<evidence type="ECO:0000313" key="2">
    <source>
        <dbReference type="Proteomes" id="UP000603545"/>
    </source>
</evidence>
<dbReference type="EMBL" id="JACNLL010000073">
    <property type="protein sequence ID" value="MBC8200013.1"/>
    <property type="molecule type" value="Genomic_DNA"/>
</dbReference>